<dbReference type="GO" id="GO:0005737">
    <property type="term" value="C:cytoplasm"/>
    <property type="evidence" value="ECO:0007669"/>
    <property type="project" value="UniProtKB-SubCell"/>
</dbReference>
<dbReference type="PROSITE" id="PS51219">
    <property type="entry name" value="DPCK"/>
    <property type="match status" value="1"/>
</dbReference>
<comment type="caution">
    <text evidence="5">The sequence shown here is derived from an EMBL/GenBank/DDBJ whole genome shotgun (WGS) entry which is preliminary data.</text>
</comment>
<dbReference type="AlphaFoldDB" id="A0A2V5IPG4"/>
<reference evidence="5 6" key="1">
    <citation type="submission" date="2018-05" db="EMBL/GenBank/DDBJ databases">
        <title>Genetic diversity of glacier-inhabiting Cryobacterium bacteria in China and description of Cryobacterium mengkeensis sp. nov. and Arthrobacter glacialis sp. nov.</title>
        <authorList>
            <person name="Liu Q."/>
            <person name="Xin Y.-H."/>
        </authorList>
    </citation>
    <scope>NUCLEOTIDE SEQUENCE [LARGE SCALE GENOMIC DNA]</scope>
    <source>
        <strain evidence="5 6">B7</strain>
    </source>
</reference>
<keyword evidence="6" id="KW-1185">Reference proteome</keyword>
<evidence type="ECO:0000313" key="6">
    <source>
        <dbReference type="Proteomes" id="UP000247980"/>
    </source>
</evidence>
<keyword evidence="3" id="KW-0963">Cytoplasm</keyword>
<comment type="catalytic activity">
    <reaction evidence="3">
        <text>3'-dephospho-CoA + ATP = ADP + CoA + H(+)</text>
        <dbReference type="Rhea" id="RHEA:18245"/>
        <dbReference type="ChEBI" id="CHEBI:15378"/>
        <dbReference type="ChEBI" id="CHEBI:30616"/>
        <dbReference type="ChEBI" id="CHEBI:57287"/>
        <dbReference type="ChEBI" id="CHEBI:57328"/>
        <dbReference type="ChEBI" id="CHEBI:456216"/>
        <dbReference type="EC" id="2.7.1.24"/>
    </reaction>
</comment>
<dbReference type="GO" id="GO:0015937">
    <property type="term" value="P:coenzyme A biosynthetic process"/>
    <property type="evidence" value="ECO:0007669"/>
    <property type="project" value="UniProtKB-UniRule"/>
</dbReference>
<name>A0A2V5IPG4_9MICC</name>
<evidence type="ECO:0000256" key="4">
    <source>
        <dbReference type="NCBIfam" id="TIGR00152"/>
    </source>
</evidence>
<sequence length="304" mass="31830">MLSLGLTGGIAAGKSLLANRFRELGAVVIDADQLARDVVALGTPGLAAIVERFGSEILLADGTLNRPVLGSLVFADGEALQTLNAIVHPRVRAAAAEIKRGADPDAIVVQDIPLLVESGQGANFHLVVVVQAPLETRVSRMVSHRGMSRDEALSRISAQASDAERAAVADVLIINDGVAEQAMAELDVLWHERLLPFAVNLRAQQAATEHDELSLPGAASVAAGERLARRLGKVVEPFDVTLSQLAGDAAPLEYQLSLKNGRDRAAIMQALGTAGWFPRSSGPAMLLASADPAVQATVTLLEVS</sequence>
<dbReference type="HAMAP" id="MF_00376">
    <property type="entry name" value="Dephospho_CoA_kinase"/>
    <property type="match status" value="1"/>
</dbReference>
<keyword evidence="3 5" id="KW-0418">Kinase</keyword>
<evidence type="ECO:0000313" key="5">
    <source>
        <dbReference type="EMBL" id="PYI38488.1"/>
    </source>
</evidence>
<organism evidence="5 6">
    <name type="scientific">Arthrobacter psychrolactophilus</name>
    <dbReference type="NCBI Taxonomy" id="92442"/>
    <lineage>
        <taxon>Bacteria</taxon>
        <taxon>Bacillati</taxon>
        <taxon>Actinomycetota</taxon>
        <taxon>Actinomycetes</taxon>
        <taxon>Micrococcales</taxon>
        <taxon>Micrococcaceae</taxon>
        <taxon>Arthrobacter</taxon>
    </lineage>
</organism>
<keyword evidence="3" id="KW-0808">Transferase</keyword>
<proteinExistence type="inferred from homology"/>
<dbReference type="PANTHER" id="PTHR10695">
    <property type="entry name" value="DEPHOSPHO-COA KINASE-RELATED"/>
    <property type="match status" value="1"/>
</dbReference>
<protein>
    <recommendedName>
        <fullName evidence="3 4">Dephospho-CoA kinase</fullName>
        <ecNumber evidence="3 4">2.7.1.24</ecNumber>
    </recommendedName>
    <alternativeName>
        <fullName evidence="3">Dephosphocoenzyme A kinase</fullName>
    </alternativeName>
</protein>
<comment type="function">
    <text evidence="3">Catalyzes the phosphorylation of the 3'-hydroxyl group of dephosphocoenzyme A to form coenzyme A.</text>
</comment>
<dbReference type="Gene3D" id="3.40.50.300">
    <property type="entry name" value="P-loop containing nucleotide triphosphate hydrolases"/>
    <property type="match status" value="1"/>
</dbReference>
<keyword evidence="3" id="KW-0173">Coenzyme A biosynthesis</keyword>
<dbReference type="CDD" id="cd02022">
    <property type="entry name" value="DPCK"/>
    <property type="match status" value="1"/>
</dbReference>
<comment type="pathway">
    <text evidence="3">Cofactor biosynthesis; coenzyme A biosynthesis; CoA from (R)-pantothenate: step 5/5.</text>
</comment>
<dbReference type="Proteomes" id="UP000247980">
    <property type="component" value="Unassembled WGS sequence"/>
</dbReference>
<dbReference type="PANTHER" id="PTHR10695:SF46">
    <property type="entry name" value="BIFUNCTIONAL COENZYME A SYNTHASE-RELATED"/>
    <property type="match status" value="1"/>
</dbReference>
<dbReference type="OrthoDB" id="9812943at2"/>
<dbReference type="Pfam" id="PF01121">
    <property type="entry name" value="CoaE"/>
    <property type="match status" value="1"/>
</dbReference>
<evidence type="ECO:0000256" key="3">
    <source>
        <dbReference type="HAMAP-Rule" id="MF_00376"/>
    </source>
</evidence>
<keyword evidence="2 3" id="KW-0067">ATP-binding</keyword>
<dbReference type="NCBIfam" id="TIGR00152">
    <property type="entry name" value="dephospho-CoA kinase"/>
    <property type="match status" value="1"/>
</dbReference>
<dbReference type="SUPFAM" id="SSF52540">
    <property type="entry name" value="P-loop containing nucleoside triphosphate hydrolases"/>
    <property type="match status" value="1"/>
</dbReference>
<evidence type="ECO:0000256" key="1">
    <source>
        <dbReference type="ARBA" id="ARBA00022741"/>
    </source>
</evidence>
<feature type="binding site" evidence="3">
    <location>
        <begin position="11"/>
        <end position="16"/>
    </location>
    <ligand>
        <name>ATP</name>
        <dbReference type="ChEBI" id="CHEBI:30616"/>
    </ligand>
</feature>
<comment type="similarity">
    <text evidence="3">Belongs to the CoaE family.</text>
</comment>
<dbReference type="GO" id="GO:0005524">
    <property type="term" value="F:ATP binding"/>
    <property type="evidence" value="ECO:0007669"/>
    <property type="project" value="UniProtKB-UniRule"/>
</dbReference>
<dbReference type="InterPro" id="IPR001977">
    <property type="entry name" value="Depp_CoAkinase"/>
</dbReference>
<keyword evidence="1 3" id="KW-0547">Nucleotide-binding</keyword>
<dbReference type="UniPathway" id="UPA00241">
    <property type="reaction ID" value="UER00356"/>
</dbReference>
<dbReference type="EC" id="2.7.1.24" evidence="3 4"/>
<dbReference type="GO" id="GO:0004140">
    <property type="term" value="F:dephospho-CoA kinase activity"/>
    <property type="evidence" value="ECO:0007669"/>
    <property type="project" value="UniProtKB-UniRule"/>
</dbReference>
<dbReference type="RefSeq" id="WP_110485235.1">
    <property type="nucleotide sequence ID" value="NZ_QJVC01000008.1"/>
</dbReference>
<accession>A0A2V5IPG4</accession>
<dbReference type="SMR" id="A0A2V5IPG4"/>
<dbReference type="EMBL" id="QJVC01000008">
    <property type="protein sequence ID" value="PYI38488.1"/>
    <property type="molecule type" value="Genomic_DNA"/>
</dbReference>
<gene>
    <name evidence="3" type="primary">coaE</name>
    <name evidence="5" type="ORF">CVS30_10215</name>
</gene>
<comment type="subcellular location">
    <subcellularLocation>
        <location evidence="3">Cytoplasm</location>
    </subcellularLocation>
</comment>
<dbReference type="InterPro" id="IPR027417">
    <property type="entry name" value="P-loop_NTPase"/>
</dbReference>
<evidence type="ECO:0000256" key="2">
    <source>
        <dbReference type="ARBA" id="ARBA00022840"/>
    </source>
</evidence>
<dbReference type="NCBIfam" id="NF002879">
    <property type="entry name" value="PRK03333.1"/>
    <property type="match status" value="1"/>
</dbReference>